<dbReference type="Gene3D" id="3.90.320.10">
    <property type="match status" value="1"/>
</dbReference>
<feature type="non-terminal residue" evidence="1">
    <location>
        <position position="241"/>
    </location>
</feature>
<accession>A0A381WSK5</accession>
<proteinExistence type="predicted"/>
<organism evidence="1">
    <name type="scientific">marine metagenome</name>
    <dbReference type="NCBI Taxonomy" id="408172"/>
    <lineage>
        <taxon>unclassified sequences</taxon>
        <taxon>metagenomes</taxon>
        <taxon>ecological metagenomes</taxon>
    </lineage>
</organism>
<reference evidence="1" key="1">
    <citation type="submission" date="2018-05" db="EMBL/GenBank/DDBJ databases">
        <authorList>
            <person name="Lanie J.A."/>
            <person name="Ng W.-L."/>
            <person name="Kazmierczak K.M."/>
            <person name="Andrzejewski T.M."/>
            <person name="Davidsen T.M."/>
            <person name="Wayne K.J."/>
            <person name="Tettelin H."/>
            <person name="Glass J.I."/>
            <person name="Rusch D."/>
            <person name="Podicherti R."/>
            <person name="Tsui H.-C.T."/>
            <person name="Winkler M.E."/>
        </authorList>
    </citation>
    <scope>NUCLEOTIDE SEQUENCE</scope>
</reference>
<dbReference type="AlphaFoldDB" id="A0A381WSK5"/>
<gene>
    <name evidence="1" type="ORF">METZ01_LOCUS108294</name>
</gene>
<evidence type="ECO:0000313" key="1">
    <source>
        <dbReference type="EMBL" id="SVA55440.1"/>
    </source>
</evidence>
<dbReference type="InterPro" id="IPR011604">
    <property type="entry name" value="PDDEXK-like_dom_sf"/>
</dbReference>
<sequence length="241" mass="27542">MYDNYEYDERPNAISATGLIKPLRQLVLSRQNPALLKTVDIADLVATRMGSAIHKGCEDAWTDPENVKNALKVLGASEEAINNIKINPPYVKYGETPVYVEQRAEKEIIDFVISGKYDLVLDGTLNDYKSTSVWTYIFDSNADSYVKQGSIYKWLSPDKITSDYININYIFTDWSAAKARMDTKSYPQIKTLTKQYPLWSTEETENWIMNKIEAYKALADTPQEGLPQCTDEELWATEETF</sequence>
<name>A0A381WSK5_9ZZZZ</name>
<dbReference type="EMBL" id="UINC01012736">
    <property type="protein sequence ID" value="SVA55440.1"/>
    <property type="molecule type" value="Genomic_DNA"/>
</dbReference>
<protein>
    <submittedName>
        <fullName evidence="1">Uncharacterized protein</fullName>
    </submittedName>
</protein>